<evidence type="ECO:0000313" key="1">
    <source>
        <dbReference type="EMBL" id="CAB1422554.1"/>
    </source>
</evidence>
<dbReference type="EMBL" id="CADEAL010000591">
    <property type="protein sequence ID" value="CAB1422554.1"/>
    <property type="molecule type" value="Genomic_DNA"/>
</dbReference>
<proteinExistence type="predicted"/>
<evidence type="ECO:0000313" key="2">
    <source>
        <dbReference type="Proteomes" id="UP001153269"/>
    </source>
</evidence>
<gene>
    <name evidence="1" type="ORF">PLEPLA_LOCUS10470</name>
</gene>
<comment type="caution">
    <text evidence="1">The sequence shown here is derived from an EMBL/GenBank/DDBJ whole genome shotgun (WGS) entry which is preliminary data.</text>
</comment>
<protein>
    <submittedName>
        <fullName evidence="1">Uncharacterized protein</fullName>
    </submittedName>
</protein>
<dbReference type="AlphaFoldDB" id="A0A9N7YFP9"/>
<name>A0A9N7YFP9_PLEPL</name>
<sequence>MSRLLLSGLGGGDKGYSPVKSVCQSTARRLDAAVRGGGCTVGPHCMVLTATQIVIPPEARGVRLSDTAVTLEGENRPLREWRPIVWRTDRGLCNRLKEDIFHAFKPPGSDKPLTTAAYCDTLVGPEEAFATAPPLTGILER</sequence>
<accession>A0A9N7YFP9</accession>
<keyword evidence="2" id="KW-1185">Reference proteome</keyword>
<dbReference type="Proteomes" id="UP001153269">
    <property type="component" value="Unassembled WGS sequence"/>
</dbReference>
<organism evidence="1 2">
    <name type="scientific">Pleuronectes platessa</name>
    <name type="common">European plaice</name>
    <dbReference type="NCBI Taxonomy" id="8262"/>
    <lineage>
        <taxon>Eukaryota</taxon>
        <taxon>Metazoa</taxon>
        <taxon>Chordata</taxon>
        <taxon>Craniata</taxon>
        <taxon>Vertebrata</taxon>
        <taxon>Euteleostomi</taxon>
        <taxon>Actinopterygii</taxon>
        <taxon>Neopterygii</taxon>
        <taxon>Teleostei</taxon>
        <taxon>Neoteleostei</taxon>
        <taxon>Acanthomorphata</taxon>
        <taxon>Carangaria</taxon>
        <taxon>Pleuronectiformes</taxon>
        <taxon>Pleuronectoidei</taxon>
        <taxon>Pleuronectidae</taxon>
        <taxon>Pleuronectes</taxon>
    </lineage>
</organism>
<reference evidence="1" key="1">
    <citation type="submission" date="2020-03" db="EMBL/GenBank/DDBJ databases">
        <authorList>
            <person name="Weist P."/>
        </authorList>
    </citation>
    <scope>NUCLEOTIDE SEQUENCE</scope>
</reference>